<dbReference type="EMBL" id="UHDK01000001">
    <property type="protein sequence ID" value="SUM31036.1"/>
    <property type="molecule type" value="Genomic_DNA"/>
</dbReference>
<gene>
    <name evidence="2" type="ORF">NCTC12195_00441</name>
</gene>
<organism evidence="2 3">
    <name type="scientific">Staphylococcus gallinarum</name>
    <dbReference type="NCBI Taxonomy" id="1293"/>
    <lineage>
        <taxon>Bacteria</taxon>
        <taxon>Bacillati</taxon>
        <taxon>Bacillota</taxon>
        <taxon>Bacilli</taxon>
        <taxon>Bacillales</taxon>
        <taxon>Staphylococcaceae</taxon>
        <taxon>Staphylococcus</taxon>
    </lineage>
</organism>
<name>A0A380FCH9_STAGA</name>
<reference evidence="2 3" key="1">
    <citation type="submission" date="2018-06" db="EMBL/GenBank/DDBJ databases">
        <authorList>
            <consortium name="Pathogen Informatics"/>
            <person name="Doyle S."/>
        </authorList>
    </citation>
    <scope>NUCLEOTIDE SEQUENCE [LARGE SCALE GENOMIC DNA]</scope>
    <source>
        <strain evidence="2 3">NCTC12195</strain>
    </source>
</reference>
<dbReference type="Proteomes" id="UP000255277">
    <property type="component" value="Unassembled WGS sequence"/>
</dbReference>
<keyword evidence="1" id="KW-0472">Membrane</keyword>
<feature type="transmembrane region" description="Helical" evidence="1">
    <location>
        <begin position="12"/>
        <end position="30"/>
    </location>
</feature>
<proteinExistence type="predicted"/>
<dbReference type="AlphaFoldDB" id="A0A380FCH9"/>
<evidence type="ECO:0000256" key="1">
    <source>
        <dbReference type="SAM" id="Phobius"/>
    </source>
</evidence>
<evidence type="ECO:0000313" key="3">
    <source>
        <dbReference type="Proteomes" id="UP000255277"/>
    </source>
</evidence>
<evidence type="ECO:0000313" key="2">
    <source>
        <dbReference type="EMBL" id="SUM31036.1"/>
    </source>
</evidence>
<accession>A0A380FCH9</accession>
<sequence length="83" mass="9556">MALGWAPRLGKLTYAYLGYNFAINYFGGILDLPDWFSKTALFNWLPQMPKESFEIMPFTIMTLISIILIILGYVGYRNRDLIG</sequence>
<keyword evidence="1" id="KW-1133">Transmembrane helix</keyword>
<feature type="transmembrane region" description="Helical" evidence="1">
    <location>
        <begin position="55"/>
        <end position="76"/>
    </location>
</feature>
<keyword evidence="1" id="KW-0812">Transmembrane</keyword>
<protein>
    <submittedName>
        <fullName evidence="2">Putative ABC transporter membrane-spanning protein</fullName>
    </submittedName>
</protein>